<feature type="non-terminal residue" evidence="7">
    <location>
        <position position="230"/>
    </location>
</feature>
<feature type="transmembrane region" description="Helical" evidence="6">
    <location>
        <begin position="5"/>
        <end position="22"/>
    </location>
</feature>
<keyword evidence="4 6" id="KW-1133">Transmembrane helix</keyword>
<proteinExistence type="inferred from homology"/>
<protein>
    <recommendedName>
        <fullName evidence="8">AI-2E family transporter</fullName>
    </recommendedName>
</protein>
<evidence type="ECO:0000256" key="4">
    <source>
        <dbReference type="ARBA" id="ARBA00022989"/>
    </source>
</evidence>
<keyword evidence="5 6" id="KW-0472">Membrane</keyword>
<name>X0TP54_9ZZZZ</name>
<evidence type="ECO:0000313" key="7">
    <source>
        <dbReference type="EMBL" id="GAF94979.1"/>
    </source>
</evidence>
<dbReference type="AlphaFoldDB" id="X0TP54"/>
<evidence type="ECO:0000256" key="1">
    <source>
        <dbReference type="ARBA" id="ARBA00004141"/>
    </source>
</evidence>
<gene>
    <name evidence="7" type="ORF">S01H1_28122</name>
</gene>
<dbReference type="InterPro" id="IPR002549">
    <property type="entry name" value="AI-2E-like"/>
</dbReference>
<keyword evidence="3 6" id="KW-0812">Transmembrane</keyword>
<accession>X0TP54</accession>
<organism evidence="7">
    <name type="scientific">marine sediment metagenome</name>
    <dbReference type="NCBI Taxonomy" id="412755"/>
    <lineage>
        <taxon>unclassified sequences</taxon>
        <taxon>metagenomes</taxon>
        <taxon>ecological metagenomes</taxon>
    </lineage>
</organism>
<feature type="transmembrane region" description="Helical" evidence="6">
    <location>
        <begin position="209"/>
        <end position="227"/>
    </location>
</feature>
<dbReference type="GO" id="GO:0016020">
    <property type="term" value="C:membrane"/>
    <property type="evidence" value="ECO:0007669"/>
    <property type="project" value="UniProtKB-SubCell"/>
</dbReference>
<evidence type="ECO:0000256" key="6">
    <source>
        <dbReference type="SAM" id="Phobius"/>
    </source>
</evidence>
<feature type="transmembrane region" description="Helical" evidence="6">
    <location>
        <begin position="28"/>
        <end position="48"/>
    </location>
</feature>
<sequence>MQRLTGFAISFFSLALVVYVLASASQFFIPIVVALVIAYMLTTIGEGIARWMPRWLAFIVAVGLILLGGWVMMLIVGRNVAALVEAIPAYQERMRELMTQGFGLFGQKPPRLLDSLDQVDLIPIARGIVLMITEIAGFAGMITIYVIFLLIEYQFFDEKLAALVKNDTNRASAQAMLSKINRQVQSYVWIKTWLSLLTASLSYGVLKFVGVDFAEFWALLIFLLNFIPTF</sequence>
<evidence type="ECO:0000256" key="3">
    <source>
        <dbReference type="ARBA" id="ARBA00022692"/>
    </source>
</evidence>
<feature type="transmembrane region" description="Helical" evidence="6">
    <location>
        <begin position="128"/>
        <end position="151"/>
    </location>
</feature>
<evidence type="ECO:0008006" key="8">
    <source>
        <dbReference type="Google" id="ProtNLM"/>
    </source>
</evidence>
<reference evidence="7" key="1">
    <citation type="journal article" date="2014" name="Front. Microbiol.">
        <title>High frequency of phylogenetically diverse reductive dehalogenase-homologous genes in deep subseafloor sedimentary metagenomes.</title>
        <authorList>
            <person name="Kawai M."/>
            <person name="Futagami T."/>
            <person name="Toyoda A."/>
            <person name="Takaki Y."/>
            <person name="Nishi S."/>
            <person name="Hori S."/>
            <person name="Arai W."/>
            <person name="Tsubouchi T."/>
            <person name="Morono Y."/>
            <person name="Uchiyama I."/>
            <person name="Ito T."/>
            <person name="Fujiyama A."/>
            <person name="Inagaki F."/>
            <person name="Takami H."/>
        </authorList>
    </citation>
    <scope>NUCLEOTIDE SEQUENCE</scope>
    <source>
        <strain evidence="7">Expedition CK06-06</strain>
    </source>
</reference>
<evidence type="ECO:0000256" key="5">
    <source>
        <dbReference type="ARBA" id="ARBA00023136"/>
    </source>
</evidence>
<dbReference type="Pfam" id="PF01594">
    <property type="entry name" value="AI-2E_transport"/>
    <property type="match status" value="1"/>
</dbReference>
<comment type="similarity">
    <text evidence="2">Belongs to the autoinducer-2 exporter (AI-2E) (TC 2.A.86) family.</text>
</comment>
<comment type="subcellular location">
    <subcellularLocation>
        <location evidence="1">Membrane</location>
        <topology evidence="1">Multi-pass membrane protein</topology>
    </subcellularLocation>
</comment>
<comment type="caution">
    <text evidence="7">The sequence shown here is derived from an EMBL/GenBank/DDBJ whole genome shotgun (WGS) entry which is preliminary data.</text>
</comment>
<feature type="transmembrane region" description="Helical" evidence="6">
    <location>
        <begin position="55"/>
        <end position="76"/>
    </location>
</feature>
<dbReference type="EMBL" id="BARS01017169">
    <property type="protein sequence ID" value="GAF94979.1"/>
    <property type="molecule type" value="Genomic_DNA"/>
</dbReference>
<evidence type="ECO:0000256" key="2">
    <source>
        <dbReference type="ARBA" id="ARBA00009773"/>
    </source>
</evidence>